<evidence type="ECO:0000259" key="3">
    <source>
        <dbReference type="SMART" id="SM00267"/>
    </source>
</evidence>
<evidence type="ECO:0000256" key="1">
    <source>
        <dbReference type="SAM" id="MobiDB-lite"/>
    </source>
</evidence>
<proteinExistence type="predicted"/>
<keyword evidence="2" id="KW-0472">Membrane</keyword>
<feature type="transmembrane region" description="Helical" evidence="2">
    <location>
        <begin position="180"/>
        <end position="203"/>
    </location>
</feature>
<feature type="transmembrane region" description="Helical" evidence="2">
    <location>
        <begin position="6"/>
        <end position="29"/>
    </location>
</feature>
<dbReference type="InterPro" id="IPR043128">
    <property type="entry name" value="Rev_trsase/Diguanyl_cyclase"/>
</dbReference>
<dbReference type="SMART" id="SM00267">
    <property type="entry name" value="GGDEF"/>
    <property type="match status" value="1"/>
</dbReference>
<evidence type="ECO:0000256" key="2">
    <source>
        <dbReference type="SAM" id="Phobius"/>
    </source>
</evidence>
<evidence type="ECO:0000313" key="4">
    <source>
        <dbReference type="EMBL" id="MBM9461436.1"/>
    </source>
</evidence>
<sequence length="379" mass="38537">MTDADHVVLLAAAAAVTAVAATFVIVVVLRHNDGPNRIWAAGISVLALSSAGVAAYRPEEAAGVSAGAVAFAVPFAMATLGWGAALLNGLRPVVPAVGAAAAVATGLLTGLAEGSSLEAPAWALTTLLCAALCAVAAVLFGRGAMGPNLNALVLQVATGAAGLGFVGCAVYGLVAGEEVLLATLVVCGLLAVSITPNLTALRVERRANWWSMRDESLRRDLIGVLGRQAFVQDADDRLERSAHLGVDSALTLVRVDELAEINLAFGREAGDAALAHVAGVLRRHTRPWSLLGHLGGGVFAVLSPVDPTSIEAAVRMGLLHDPVPDSLPTRVEVSFVEVVSSPDDLAVDLLREAQSLLGPSASGDETSEGVSAITAGPED</sequence>
<dbReference type="Gene3D" id="3.30.70.270">
    <property type="match status" value="1"/>
</dbReference>
<keyword evidence="5" id="KW-1185">Reference proteome</keyword>
<keyword evidence="2" id="KW-0812">Transmembrane</keyword>
<name>A0A938YCE3_9ACTN</name>
<dbReference type="InterPro" id="IPR029787">
    <property type="entry name" value="Nucleotide_cyclase"/>
</dbReference>
<dbReference type="InterPro" id="IPR000160">
    <property type="entry name" value="GGDEF_dom"/>
</dbReference>
<dbReference type="SUPFAM" id="SSF55073">
    <property type="entry name" value="Nucleotide cyclase"/>
    <property type="match status" value="1"/>
</dbReference>
<dbReference type="Pfam" id="PF00990">
    <property type="entry name" value="GGDEF"/>
    <property type="match status" value="1"/>
</dbReference>
<dbReference type="AlphaFoldDB" id="A0A938YCE3"/>
<feature type="transmembrane region" description="Helical" evidence="2">
    <location>
        <begin position="152"/>
        <end position="174"/>
    </location>
</feature>
<organism evidence="4 5">
    <name type="scientific">Nocardioides faecalis</name>
    <dbReference type="NCBI Taxonomy" id="2803858"/>
    <lineage>
        <taxon>Bacteria</taxon>
        <taxon>Bacillati</taxon>
        <taxon>Actinomycetota</taxon>
        <taxon>Actinomycetes</taxon>
        <taxon>Propionibacteriales</taxon>
        <taxon>Nocardioidaceae</taxon>
        <taxon>Nocardioides</taxon>
    </lineage>
</organism>
<dbReference type="Proteomes" id="UP000663791">
    <property type="component" value="Unassembled WGS sequence"/>
</dbReference>
<gene>
    <name evidence="4" type="ORF">JK386_16150</name>
</gene>
<reference evidence="4" key="1">
    <citation type="submission" date="2021-01" db="EMBL/GenBank/DDBJ databases">
        <title>Novel species in genus Nocardioides.</title>
        <authorList>
            <person name="Zhang G."/>
        </authorList>
    </citation>
    <scope>NUCLEOTIDE SEQUENCE</scope>
    <source>
        <strain evidence="4">Zg-536</strain>
    </source>
</reference>
<evidence type="ECO:0000313" key="5">
    <source>
        <dbReference type="Proteomes" id="UP000663791"/>
    </source>
</evidence>
<protein>
    <submittedName>
        <fullName evidence="4">Diguanylate cyclase</fullName>
    </submittedName>
</protein>
<feature type="transmembrane region" description="Helical" evidence="2">
    <location>
        <begin position="38"/>
        <end position="56"/>
    </location>
</feature>
<feature type="transmembrane region" description="Helical" evidence="2">
    <location>
        <begin position="62"/>
        <end position="86"/>
    </location>
</feature>
<feature type="domain" description="GGDEF" evidence="3">
    <location>
        <begin position="210"/>
        <end position="373"/>
    </location>
</feature>
<dbReference type="RefSeq" id="WP_205292755.1">
    <property type="nucleotide sequence ID" value="NZ_CP074406.1"/>
</dbReference>
<feature type="region of interest" description="Disordered" evidence="1">
    <location>
        <begin position="358"/>
        <end position="379"/>
    </location>
</feature>
<comment type="caution">
    <text evidence="4">The sequence shown here is derived from an EMBL/GenBank/DDBJ whole genome shotgun (WGS) entry which is preliminary data.</text>
</comment>
<dbReference type="EMBL" id="JAERTX010000017">
    <property type="protein sequence ID" value="MBM9461436.1"/>
    <property type="molecule type" value="Genomic_DNA"/>
</dbReference>
<accession>A0A938YCE3</accession>
<feature type="transmembrane region" description="Helical" evidence="2">
    <location>
        <begin position="119"/>
        <end position="140"/>
    </location>
</feature>
<keyword evidence="2" id="KW-1133">Transmembrane helix</keyword>